<reference evidence="2 3" key="1">
    <citation type="submission" date="2024-03" db="EMBL/GenBank/DDBJ databases">
        <title>High-quality draft genome sequencing of Tistrella sp. BH-R2-4.</title>
        <authorList>
            <person name="Dong C."/>
        </authorList>
    </citation>
    <scope>NUCLEOTIDE SEQUENCE [LARGE SCALE GENOMIC DNA]</scope>
    <source>
        <strain evidence="2 3">BH-R2-4</strain>
    </source>
</reference>
<sequence length="173" mass="17601">MIQHEAAAPFPMPDDLPAASRRVAAALAQAGHPALIRIFPDSTRSAAEAAAAVGCTPEAIVKSLIFRRADDDVPVLALIGGADRVDTTRLATAAGGRVARADADFVRRHTGFAIGGVPPVGHATPPVAVIDQGLFALSTVWAAAGTPHAVFQTTTTDLARIAGAITAAIAADR</sequence>
<dbReference type="CDD" id="cd04333">
    <property type="entry name" value="ProX_deacylase"/>
    <property type="match status" value="1"/>
</dbReference>
<dbReference type="InterPro" id="IPR036754">
    <property type="entry name" value="YbaK/aa-tRNA-synt-asso_dom_sf"/>
</dbReference>
<evidence type="ECO:0000313" key="3">
    <source>
        <dbReference type="Proteomes" id="UP001413721"/>
    </source>
</evidence>
<evidence type="ECO:0000259" key="1">
    <source>
        <dbReference type="Pfam" id="PF04073"/>
    </source>
</evidence>
<dbReference type="PANTHER" id="PTHR30411:SF1">
    <property type="entry name" value="CYTOPLASMIC PROTEIN"/>
    <property type="match status" value="1"/>
</dbReference>
<comment type="caution">
    <text evidence="2">The sequence shown here is derived from an EMBL/GenBank/DDBJ whole genome shotgun (WGS) entry which is preliminary data.</text>
</comment>
<dbReference type="Gene3D" id="3.90.960.10">
    <property type="entry name" value="YbaK/aminoacyl-tRNA synthetase-associated domain"/>
    <property type="match status" value="1"/>
</dbReference>
<evidence type="ECO:0000313" key="2">
    <source>
        <dbReference type="EMBL" id="MEN2990251.1"/>
    </source>
</evidence>
<dbReference type="Proteomes" id="UP001413721">
    <property type="component" value="Unassembled WGS sequence"/>
</dbReference>
<dbReference type="InterPro" id="IPR007214">
    <property type="entry name" value="YbaK/aa-tRNA-synth-assoc-dom"/>
</dbReference>
<dbReference type="EMBL" id="JBBKTW010000006">
    <property type="protein sequence ID" value="MEN2990251.1"/>
    <property type="molecule type" value="Genomic_DNA"/>
</dbReference>
<gene>
    <name evidence="2" type="ORF">WG926_18200</name>
</gene>
<organism evidence="2 3">
    <name type="scientific">Tistrella arctica</name>
    <dbReference type="NCBI Taxonomy" id="3133430"/>
    <lineage>
        <taxon>Bacteria</taxon>
        <taxon>Pseudomonadati</taxon>
        <taxon>Pseudomonadota</taxon>
        <taxon>Alphaproteobacteria</taxon>
        <taxon>Geminicoccales</taxon>
        <taxon>Geminicoccaceae</taxon>
        <taxon>Tistrella</taxon>
    </lineage>
</organism>
<dbReference type="PANTHER" id="PTHR30411">
    <property type="entry name" value="CYTOPLASMIC PROTEIN"/>
    <property type="match status" value="1"/>
</dbReference>
<feature type="domain" description="YbaK/aminoacyl-tRNA synthetase-associated" evidence="1">
    <location>
        <begin position="42"/>
        <end position="160"/>
    </location>
</feature>
<accession>A0ABU9YN70</accession>
<proteinExistence type="predicted"/>
<protein>
    <submittedName>
        <fullName evidence="2">YbaK/EbsC family protein</fullName>
    </submittedName>
</protein>
<dbReference type="SUPFAM" id="SSF55826">
    <property type="entry name" value="YbaK/ProRS associated domain"/>
    <property type="match status" value="1"/>
</dbReference>
<name>A0ABU9YN70_9PROT</name>
<keyword evidence="3" id="KW-1185">Reference proteome</keyword>
<dbReference type="Pfam" id="PF04073">
    <property type="entry name" value="tRNA_edit"/>
    <property type="match status" value="1"/>
</dbReference>
<dbReference type="RefSeq" id="WP_345937966.1">
    <property type="nucleotide sequence ID" value="NZ_JBBKTW010000006.1"/>
</dbReference>